<dbReference type="InterPro" id="IPR024340">
    <property type="entry name" value="Sec16_CCD"/>
</dbReference>
<dbReference type="InterPro" id="IPR024298">
    <property type="entry name" value="Sec16_Sec23-bd"/>
</dbReference>
<evidence type="ECO:0000256" key="1">
    <source>
        <dbReference type="ARBA" id="ARBA00004240"/>
    </source>
</evidence>
<feature type="region of interest" description="Disordered" evidence="7">
    <location>
        <begin position="1671"/>
        <end position="1703"/>
    </location>
</feature>
<feature type="domain" description="Sec16 central conserved" evidence="9">
    <location>
        <begin position="580"/>
        <end position="678"/>
    </location>
</feature>
<feature type="region of interest" description="Disordered" evidence="7">
    <location>
        <begin position="1066"/>
        <end position="1089"/>
    </location>
</feature>
<feature type="region of interest" description="Disordered" evidence="7">
    <location>
        <begin position="473"/>
        <end position="533"/>
    </location>
</feature>
<feature type="compositionally biased region" description="Acidic residues" evidence="7">
    <location>
        <begin position="2316"/>
        <end position="2333"/>
    </location>
</feature>
<keyword evidence="3 6" id="KW-0813">Transport</keyword>
<feature type="compositionally biased region" description="Basic and acidic residues" evidence="7">
    <location>
        <begin position="2198"/>
        <end position="2207"/>
    </location>
</feature>
<feature type="compositionally biased region" description="Acidic residues" evidence="7">
    <location>
        <begin position="2223"/>
        <end position="2255"/>
    </location>
</feature>
<feature type="region of interest" description="Disordered" evidence="7">
    <location>
        <begin position="1"/>
        <end position="157"/>
    </location>
</feature>
<feature type="compositionally biased region" description="Basic residues" evidence="7">
    <location>
        <begin position="2070"/>
        <end position="2079"/>
    </location>
</feature>
<feature type="compositionally biased region" description="Acidic residues" evidence="7">
    <location>
        <begin position="1671"/>
        <end position="1681"/>
    </location>
</feature>
<evidence type="ECO:0000313" key="10">
    <source>
        <dbReference type="EMBL" id="KAK3087524.1"/>
    </source>
</evidence>
<feature type="compositionally biased region" description="Basic and acidic residues" evidence="7">
    <location>
        <begin position="2178"/>
        <end position="2189"/>
    </location>
</feature>
<feature type="compositionally biased region" description="Low complexity" evidence="7">
    <location>
        <begin position="103"/>
        <end position="117"/>
    </location>
</feature>
<feature type="compositionally biased region" description="Basic and acidic residues" evidence="7">
    <location>
        <begin position="259"/>
        <end position="426"/>
    </location>
</feature>
<feature type="region of interest" description="Disordered" evidence="7">
    <location>
        <begin position="1924"/>
        <end position="2363"/>
    </location>
</feature>
<feature type="compositionally biased region" description="Polar residues" evidence="7">
    <location>
        <begin position="1269"/>
        <end position="1284"/>
    </location>
</feature>
<gene>
    <name evidence="10" type="ORF">FSP39_007014</name>
</gene>
<evidence type="ECO:0000256" key="2">
    <source>
        <dbReference type="ARBA" id="ARBA00005927"/>
    </source>
</evidence>
<feature type="compositionally biased region" description="Basic and acidic residues" evidence="7">
    <location>
        <begin position="1303"/>
        <end position="1329"/>
    </location>
</feature>
<keyword evidence="11" id="KW-1185">Reference proteome</keyword>
<protein>
    <recommendedName>
        <fullName evidence="6">Protein transport protein sec16</fullName>
    </recommendedName>
</protein>
<dbReference type="GO" id="GO:0016192">
    <property type="term" value="P:vesicle-mediated transport"/>
    <property type="evidence" value="ECO:0007669"/>
    <property type="project" value="UniProtKB-KW"/>
</dbReference>
<keyword evidence="6" id="KW-0472">Membrane</keyword>
<evidence type="ECO:0000256" key="5">
    <source>
        <dbReference type="ARBA" id="ARBA00022892"/>
    </source>
</evidence>
<dbReference type="Gene3D" id="1.25.40.1030">
    <property type="match status" value="1"/>
</dbReference>
<dbReference type="Pfam" id="PF12932">
    <property type="entry name" value="Sec16"/>
    <property type="match status" value="1"/>
</dbReference>
<dbReference type="Pfam" id="PF12931">
    <property type="entry name" value="TPR_Sec16"/>
    <property type="match status" value="1"/>
</dbReference>
<keyword evidence="5 6" id="KW-0931">ER-Golgi transport</keyword>
<evidence type="ECO:0000259" key="8">
    <source>
        <dbReference type="Pfam" id="PF12931"/>
    </source>
</evidence>
<feature type="compositionally biased region" description="Polar residues" evidence="7">
    <location>
        <begin position="1948"/>
        <end position="1962"/>
    </location>
</feature>
<evidence type="ECO:0000256" key="7">
    <source>
        <dbReference type="SAM" id="MobiDB-lite"/>
    </source>
</evidence>
<evidence type="ECO:0000259" key="9">
    <source>
        <dbReference type="Pfam" id="PF12932"/>
    </source>
</evidence>
<evidence type="ECO:0000256" key="3">
    <source>
        <dbReference type="ARBA" id="ARBA00022448"/>
    </source>
</evidence>
<feature type="region of interest" description="Disordered" evidence="7">
    <location>
        <begin position="1180"/>
        <end position="1548"/>
    </location>
</feature>
<feature type="compositionally biased region" description="Low complexity" evidence="7">
    <location>
        <begin position="2056"/>
        <end position="2069"/>
    </location>
</feature>
<feature type="compositionally biased region" description="Basic and acidic residues" evidence="7">
    <location>
        <begin position="2131"/>
        <end position="2146"/>
    </location>
</feature>
<dbReference type="GO" id="GO:0070971">
    <property type="term" value="C:endoplasmic reticulum exit site"/>
    <property type="evidence" value="ECO:0007669"/>
    <property type="project" value="TreeGrafter"/>
</dbReference>
<feature type="compositionally biased region" description="Polar residues" evidence="7">
    <location>
        <begin position="1490"/>
        <end position="1510"/>
    </location>
</feature>
<feature type="compositionally biased region" description="Polar residues" evidence="7">
    <location>
        <begin position="1197"/>
        <end position="1247"/>
    </location>
</feature>
<feature type="compositionally biased region" description="Low complexity" evidence="7">
    <location>
        <begin position="1066"/>
        <end position="1080"/>
    </location>
</feature>
<feature type="compositionally biased region" description="Polar residues" evidence="7">
    <location>
        <begin position="1974"/>
        <end position="1985"/>
    </location>
</feature>
<organism evidence="10 11">
    <name type="scientific">Pinctada imbricata</name>
    <name type="common">Atlantic pearl-oyster</name>
    <name type="synonym">Pinctada martensii</name>
    <dbReference type="NCBI Taxonomy" id="66713"/>
    <lineage>
        <taxon>Eukaryota</taxon>
        <taxon>Metazoa</taxon>
        <taxon>Spiralia</taxon>
        <taxon>Lophotrochozoa</taxon>
        <taxon>Mollusca</taxon>
        <taxon>Bivalvia</taxon>
        <taxon>Autobranchia</taxon>
        <taxon>Pteriomorphia</taxon>
        <taxon>Pterioida</taxon>
        <taxon>Pterioidea</taxon>
        <taxon>Pteriidae</taxon>
        <taxon>Pinctada</taxon>
    </lineage>
</organism>
<feature type="compositionally biased region" description="Basic and acidic residues" evidence="7">
    <location>
        <begin position="1353"/>
        <end position="1380"/>
    </location>
</feature>
<comment type="subcellular location">
    <subcellularLocation>
        <location evidence="1">Endoplasmic reticulum</location>
    </subcellularLocation>
    <subcellularLocation>
        <location evidence="6">Golgi apparatus membrane</location>
    </subcellularLocation>
</comment>
<feature type="compositionally biased region" description="Polar residues" evidence="7">
    <location>
        <begin position="80"/>
        <end position="89"/>
    </location>
</feature>
<feature type="compositionally biased region" description="Basic and acidic residues" evidence="7">
    <location>
        <begin position="2284"/>
        <end position="2305"/>
    </location>
</feature>
<feature type="compositionally biased region" description="Basic and acidic residues" evidence="7">
    <location>
        <begin position="1987"/>
        <end position="2028"/>
    </location>
</feature>
<feature type="compositionally biased region" description="Low complexity" evidence="7">
    <location>
        <begin position="200"/>
        <end position="220"/>
    </location>
</feature>
<feature type="compositionally biased region" description="Basic and acidic residues" evidence="7">
    <location>
        <begin position="118"/>
        <end position="142"/>
    </location>
</feature>
<feature type="compositionally biased region" description="Basic and acidic residues" evidence="7">
    <location>
        <begin position="90"/>
        <end position="102"/>
    </location>
</feature>
<evidence type="ECO:0000256" key="4">
    <source>
        <dbReference type="ARBA" id="ARBA00022824"/>
    </source>
</evidence>
<dbReference type="Proteomes" id="UP001186944">
    <property type="component" value="Unassembled WGS sequence"/>
</dbReference>
<feature type="compositionally biased region" description="Polar residues" evidence="7">
    <location>
        <begin position="1445"/>
        <end position="1458"/>
    </location>
</feature>
<dbReference type="PANTHER" id="PTHR13402:SF6">
    <property type="entry name" value="SECRETORY 16, ISOFORM I"/>
    <property type="match status" value="1"/>
</dbReference>
<feature type="compositionally biased region" description="Acidic residues" evidence="7">
    <location>
        <begin position="2097"/>
        <end position="2107"/>
    </location>
</feature>
<dbReference type="CDD" id="cd09233">
    <property type="entry name" value="ACE1-Sec16-like"/>
    <property type="match status" value="1"/>
</dbReference>
<feature type="compositionally biased region" description="Low complexity" evidence="7">
    <location>
        <begin position="1476"/>
        <end position="1489"/>
    </location>
</feature>
<feature type="compositionally biased region" description="Basic and acidic residues" evidence="7">
    <location>
        <begin position="2256"/>
        <end position="2270"/>
    </location>
</feature>
<keyword evidence="6" id="KW-0333">Golgi apparatus</keyword>
<feature type="compositionally biased region" description="Basic and acidic residues" evidence="7">
    <location>
        <begin position="2334"/>
        <end position="2354"/>
    </location>
</feature>
<dbReference type="PANTHER" id="PTHR13402">
    <property type="entry name" value="RGPR-RELATED"/>
    <property type="match status" value="1"/>
</dbReference>
<dbReference type="GO" id="GO:0007030">
    <property type="term" value="P:Golgi organization"/>
    <property type="evidence" value="ECO:0007669"/>
    <property type="project" value="TreeGrafter"/>
</dbReference>
<keyword evidence="6" id="KW-0653">Protein transport</keyword>
<accession>A0AA89BYN1</accession>
<comment type="similarity">
    <text evidence="2 6">Belongs to the SEC16 family.</text>
</comment>
<reference evidence="10" key="1">
    <citation type="submission" date="2019-08" db="EMBL/GenBank/DDBJ databases">
        <title>The improved chromosome-level genome for the pearl oyster Pinctada fucata martensii using PacBio sequencing and Hi-C.</title>
        <authorList>
            <person name="Zheng Z."/>
        </authorList>
    </citation>
    <scope>NUCLEOTIDE SEQUENCE</scope>
    <source>
        <strain evidence="10">ZZ-2019</strain>
        <tissue evidence="10">Adductor muscle</tissue>
    </source>
</reference>
<feature type="compositionally biased region" description="Polar residues" evidence="7">
    <location>
        <begin position="11"/>
        <end position="35"/>
    </location>
</feature>
<keyword evidence="4 6" id="KW-0256">Endoplasmic reticulum</keyword>
<dbReference type="GO" id="GO:0000139">
    <property type="term" value="C:Golgi membrane"/>
    <property type="evidence" value="ECO:0007669"/>
    <property type="project" value="UniProtKB-SubCell"/>
</dbReference>
<sequence>MKSNEKLTLDVSATESGIPSPIMSSSEETVTVSHPNTPPVAPKSSQSPILPRKESPFQPPSRRRTLSGQSSGSIEEKPQLESQLSNEGGSKQEKVIETREKSASISSQSSRGSSGKGEPAKSGDKTQSDRERELSKYQERIKKASRPPPGPPRGVMSPRRIESAFQQVQKQRAKHNMSPATSLWAGNNLVLPQTNILLAPAAPASGTGSSVSSAKTSPAKSTKETTRDVLSPVKMLITSLSEKQSKESTPERSMTANDKGSRKPDASRPTDKRYDVGRDRRETRRDISPSRDRHDRGSSIDRELEISRKIEDRDLRKDRDDYYRDRERDYYRDDRYRGRDSRGPRDPRDRDPRDRDPRDRDYDPYQDRRYRDRGYYGDERYDRPRSRHSLLDEERSSSRQGSESERPRSRQDSDRPRSRQEYGRDYYYRDKYGRGYDYDRYYGRGYYDRHGYYDSQYYDNRYYRYDDYYGRGNNYDERYPGQYNDRYGPPYEEGYRQSQRGGSRVHTPGSLSDTGDQPDYAYQYGSRSSSRQGYDDYARSQWEAYYANYNRGYGHQDPYYQEEVRPGRMTPAKHSIPHLCVRFGPGGQLVKVLPNRPADGEPATVEIHDISQVLQDNLETDELKSFPGPLVRGDTHKNDVLVFCQRKAKECLDNVQMMDRESAALIWKYLELLIKQNGTCVGTDVADLLLEGHEPTTVDYSMMGLRIQSQDNLDEELNETTETNFSMVTADRSVINRGKKSVEEVTDRFRHLLLYGRKKDALEWAMKNGLWGHALFLASKMDSRAHANVMTRFANNAMKMNDPLQTLYQLMSGRQPAAVTCITDEKWGDWRPHLAMVLSNHSSRPDIERKSIMTLGDTLASKGFLHASHLCYLMAQCNFGSYQKKTSKMVLIGSNHNLSLKEFATNEAIHCTEIYQYGISLGNPNSFSANFQYFKFLYACRLSENGFAQEALQYLEVIARVVQQSPTLFQPALVKLVYEFANRLKYFDPQRQQSGEETEDPFWLQQLQRINQGFMDGSIQPISGSVTPYGAYGLRAASTESGEVANYTTGADNLVTQQYTGFPFSSDVSQQSGQVVDQSQYHQTGADQGQQQLYQSDLHQHYNQHAQYQHQGHVTHTEGQTTHTDGQTTHVEGQTTHVEGQTTHAEAQPSQEGMTTDQQQQWQQYYYNQGQHYNQYQDYSQQGSVGGQQGTDVSHIEGNQQQGHSDVQPQTHPETSFYQPNMHQPSVPSNQLMNQRGSISSTANGSMMTDDDEEDIDDNEESRDFNDGGHSNFSYFDNVQQTQIVAPRLRKRTESEASNASGDRPHHSSSKHDVMKTEDKPKETKKPDPKQGQPQQQGKGIFGGIMNKLWGNKKNEMKLPNDTKKSIIWDDENKKWKNLDATEEDDKPPPPPPKDTSIPSAGPAPTESTMGPPAGNKFSLRRGAASRYVDVMNSKPAPTKDVPQSLFNVMPSSHSSPAIFSPGGPGDDSSVTDTGQPQPTITQPTITQPAVTQEATNTSGELNNPKTEPSANGMPVMFNPAQFQSSQSTGSFQSGSNRSSGRLRPGQRRHSNVVLDYFSRTLKPSNSSLRIRMSVRLNCMELASLGEESLFMSINLRQRSCFYLGSEPGKEFLGKRMDVIENFYHFINTNYPLSEADLKETLSENTPGSAPEESGDAPAPQELEYISTDAADEINDDDPDYVPDKKDSTPTVRRGRPPLSEDGNRLNLIQEMEKTILGESYVEETSQESPRDPTVARIEKIVTNDYEYVKSLKHKHKAIYVCADCNAVCSWKRSMMTHLLSCKARGGPNPVTTKLDENAFSSVPQGMTMTMLQPQDTAAESSQHEVVLSIVEEDKSGAQTTTTKQVILPKYSVLNDDSLAQAVASIVDSQTEAAKQTDALSKSQSSQSGENLSTTTHDQDFQQAVELIESLQKDDAHHIEELKDNTAADINQSEESETVKPGSAEGDQMQTKPDDQNVQVMSDDSEVSKENTKSKSVTSKENTLAKSDPKADENKEKESKERAVRPKEKKTVQSKETKIGGTKSKDKEVEDEPLIMTVEEGDPKILSALTLKSTKSAKSTPVASPSPVSRSRRQIKVNRKYADYEVTPLRVKKEIKEEPEDSQEEDGASSQESMEQASPKKETRGRKRKVPDRDDADQAKGKDKTKGFASPSTRQRQRRESDADDSANESNAKRRKGKDGGDSSDESKTRAKKGKQTTTEEKKEKAANRSPRRMSPRAQREEAPEEDDVEITEGGAEGDEEEEEENEDDDEADDEIRDKPKVKMTKREIDSFTDPYKRKRGRPKKSESEFQRKQSETPHKITEKRKCGKPKRYAIEEDAVLDEDDEEFGEEDGSEKNLKKDKHEKQRKYQKDKDQEEEDGDFD</sequence>
<feature type="domain" description="Sec16 Sec23-binding" evidence="8">
    <location>
        <begin position="750"/>
        <end position="988"/>
    </location>
</feature>
<dbReference type="GO" id="GO:0015031">
    <property type="term" value="P:protein transport"/>
    <property type="evidence" value="ECO:0007669"/>
    <property type="project" value="UniProtKB-KW"/>
</dbReference>
<dbReference type="GO" id="GO:0070973">
    <property type="term" value="P:protein localization to endoplasmic reticulum exit site"/>
    <property type="evidence" value="ECO:0007669"/>
    <property type="project" value="TreeGrafter"/>
</dbReference>
<evidence type="ECO:0000256" key="6">
    <source>
        <dbReference type="RuleBase" id="RU364101"/>
    </source>
</evidence>
<proteinExistence type="inferred from homology"/>
<dbReference type="EMBL" id="VSWD01000011">
    <property type="protein sequence ID" value="KAK3087524.1"/>
    <property type="molecule type" value="Genomic_DNA"/>
</dbReference>
<feature type="region of interest" description="Disordered" evidence="7">
    <location>
        <begin position="200"/>
        <end position="426"/>
    </location>
</feature>
<feature type="compositionally biased region" description="Acidic residues" evidence="7">
    <location>
        <begin position="1249"/>
        <end position="1261"/>
    </location>
</feature>
<name>A0AA89BYN1_PINIB</name>
<dbReference type="GO" id="GO:0012507">
    <property type="term" value="C:ER to Golgi transport vesicle membrane"/>
    <property type="evidence" value="ECO:0007669"/>
    <property type="project" value="TreeGrafter"/>
</dbReference>
<feature type="region of interest" description="Disordered" evidence="7">
    <location>
        <begin position="1877"/>
        <end position="1896"/>
    </location>
</feature>
<feature type="region of interest" description="Disordered" evidence="7">
    <location>
        <begin position="1106"/>
        <end position="1159"/>
    </location>
</feature>
<comment type="caution">
    <text evidence="10">The sequence shown here is derived from an EMBL/GenBank/DDBJ whole genome shotgun (WGS) entry which is preliminary data.</text>
</comment>
<evidence type="ECO:0000313" key="11">
    <source>
        <dbReference type="Proteomes" id="UP001186944"/>
    </source>
</evidence>
<feature type="compositionally biased region" description="Low complexity" evidence="7">
    <location>
        <begin position="1330"/>
        <end position="1339"/>
    </location>
</feature>
<feature type="compositionally biased region" description="Low complexity" evidence="7">
    <location>
        <begin position="1106"/>
        <end position="1130"/>
    </location>
</feature>
<feature type="compositionally biased region" description="Low complexity" evidence="7">
    <location>
        <begin position="1522"/>
        <end position="1536"/>
    </location>
</feature>
<feature type="compositionally biased region" description="Polar residues" evidence="7">
    <location>
        <begin position="1131"/>
        <end position="1157"/>
    </location>
</feature>